<evidence type="ECO:0000256" key="1">
    <source>
        <dbReference type="ARBA" id="ARBA00006464"/>
    </source>
</evidence>
<dbReference type="PANTHER" id="PTHR30576">
    <property type="entry name" value="COLANIC BIOSYNTHESIS UDP-GLUCOSE LIPID CARRIER TRANSFERASE"/>
    <property type="match status" value="1"/>
</dbReference>
<sequence>MFFINKRHPNQTRAFINKHIKELPHEGWFLESDNGRPWALSYTKRFIDLFLALFLLFVSAPLLCLLAVLIKINSPGPVFFRQERTGYLGRRFQMIKLRTMVNGADKLKNGVMHLNQHGSDSPDFKATNDPRVTGLGSILRKFSLDEIPNLINVVKGEMRLVGPRPTSFNTDVYSPSDLRRLVVPPGITGYWQVMGRGDVDFCDRVLLDDYYIQNQSPLLDIKILFKTFFVVFNHKGAY</sequence>
<evidence type="ECO:0000313" key="7">
    <source>
        <dbReference type="Proteomes" id="UP000293902"/>
    </source>
</evidence>
<accession>A0A328F7P2</accession>
<keyword evidence="2" id="KW-0472">Membrane</keyword>
<dbReference type="PANTHER" id="PTHR30576:SF0">
    <property type="entry name" value="UNDECAPRENYL-PHOSPHATE N-ACETYLGALACTOSAMINYL 1-PHOSPHATE TRANSFERASE-RELATED"/>
    <property type="match status" value="1"/>
</dbReference>
<protein>
    <submittedName>
        <fullName evidence="5">Sugar transferase</fullName>
    </submittedName>
</protein>
<evidence type="ECO:0000256" key="2">
    <source>
        <dbReference type="SAM" id="Phobius"/>
    </source>
</evidence>
<name>A0A328F7P2_9BACT</name>
<dbReference type="OrthoDB" id="9808602at2"/>
<evidence type="ECO:0000313" key="6">
    <source>
        <dbReference type="Proteomes" id="UP000248798"/>
    </source>
</evidence>
<reference evidence="4 7" key="2">
    <citation type="submission" date="2019-02" db="EMBL/GenBank/DDBJ databases">
        <title>Complete genome sequence of Desulfobacter hydrogenophilus AcRS1.</title>
        <authorList>
            <person name="Marietou A."/>
            <person name="Lund M.B."/>
            <person name="Marshall I.P.G."/>
            <person name="Schreiber L."/>
            <person name="Jorgensen B."/>
        </authorList>
    </citation>
    <scope>NUCLEOTIDE SEQUENCE [LARGE SCALE GENOMIC DNA]</scope>
    <source>
        <strain evidence="4 7">AcRS1</strain>
    </source>
</reference>
<keyword evidence="2" id="KW-0812">Transmembrane</keyword>
<proteinExistence type="inferred from homology"/>
<keyword evidence="2" id="KW-1133">Transmembrane helix</keyword>
<dbReference type="AlphaFoldDB" id="A0A328F7P2"/>
<dbReference type="GO" id="GO:0016780">
    <property type="term" value="F:phosphotransferase activity, for other substituted phosphate groups"/>
    <property type="evidence" value="ECO:0007669"/>
    <property type="project" value="TreeGrafter"/>
</dbReference>
<dbReference type="Pfam" id="PF02397">
    <property type="entry name" value="Bac_transf"/>
    <property type="match status" value="1"/>
</dbReference>
<dbReference type="Proteomes" id="UP000248798">
    <property type="component" value="Unassembled WGS sequence"/>
</dbReference>
<gene>
    <name evidence="5" type="ORF">DO021_19300</name>
    <name evidence="4" type="ORF">EYB58_10165</name>
</gene>
<keyword evidence="7" id="KW-1185">Reference proteome</keyword>
<reference evidence="5 6" key="1">
    <citation type="submission" date="2018-06" db="EMBL/GenBank/DDBJ databases">
        <title>Complete Genome Sequence of Desulfobacter hydrogenophilus (DSM3380).</title>
        <authorList>
            <person name="Marietou A."/>
            <person name="Schreiber L."/>
            <person name="Marshall I."/>
            <person name="Jorgensen B."/>
        </authorList>
    </citation>
    <scope>NUCLEOTIDE SEQUENCE [LARGE SCALE GENOMIC DNA]</scope>
    <source>
        <strain evidence="5 6">DSM 3380</strain>
    </source>
</reference>
<organism evidence="5 6">
    <name type="scientific">Desulfobacter hydrogenophilus</name>
    <dbReference type="NCBI Taxonomy" id="2291"/>
    <lineage>
        <taxon>Bacteria</taxon>
        <taxon>Pseudomonadati</taxon>
        <taxon>Thermodesulfobacteriota</taxon>
        <taxon>Desulfobacteria</taxon>
        <taxon>Desulfobacterales</taxon>
        <taxon>Desulfobacteraceae</taxon>
        <taxon>Desulfobacter</taxon>
    </lineage>
</organism>
<comment type="similarity">
    <text evidence="1">Belongs to the bacterial sugar transferase family.</text>
</comment>
<evidence type="ECO:0000259" key="3">
    <source>
        <dbReference type="Pfam" id="PF02397"/>
    </source>
</evidence>
<evidence type="ECO:0000313" key="5">
    <source>
        <dbReference type="EMBL" id="RAM00399.1"/>
    </source>
</evidence>
<dbReference type="EMBL" id="CP036313">
    <property type="protein sequence ID" value="QBH15569.1"/>
    <property type="molecule type" value="Genomic_DNA"/>
</dbReference>
<dbReference type="Proteomes" id="UP000293902">
    <property type="component" value="Chromosome"/>
</dbReference>
<feature type="domain" description="Bacterial sugar transferase" evidence="3">
    <location>
        <begin position="44"/>
        <end position="232"/>
    </location>
</feature>
<evidence type="ECO:0000313" key="4">
    <source>
        <dbReference type="EMBL" id="QBH15569.1"/>
    </source>
</evidence>
<dbReference type="EMBL" id="QLNI01000050">
    <property type="protein sequence ID" value="RAM00399.1"/>
    <property type="molecule type" value="Genomic_DNA"/>
</dbReference>
<dbReference type="InterPro" id="IPR003362">
    <property type="entry name" value="Bact_transf"/>
</dbReference>
<feature type="transmembrane region" description="Helical" evidence="2">
    <location>
        <begin position="46"/>
        <end position="70"/>
    </location>
</feature>
<keyword evidence="5" id="KW-0808">Transferase</keyword>